<evidence type="ECO:0000313" key="3">
    <source>
        <dbReference type="EMBL" id="GIH99682.1"/>
    </source>
</evidence>
<keyword evidence="2" id="KW-0732">Signal</keyword>
<accession>A0A8J3SSX6</accession>
<feature type="compositionally biased region" description="Low complexity" evidence="1">
    <location>
        <begin position="42"/>
        <end position="62"/>
    </location>
</feature>
<reference evidence="3" key="1">
    <citation type="submission" date="2021-01" db="EMBL/GenBank/DDBJ databases">
        <title>Whole genome shotgun sequence of Planobispora takensis NBRC 109077.</title>
        <authorList>
            <person name="Komaki H."/>
            <person name="Tamura T."/>
        </authorList>
    </citation>
    <scope>NUCLEOTIDE SEQUENCE</scope>
    <source>
        <strain evidence="3">NBRC 109077</strain>
    </source>
</reference>
<evidence type="ECO:0000256" key="2">
    <source>
        <dbReference type="SAM" id="SignalP"/>
    </source>
</evidence>
<gene>
    <name evidence="3" type="ORF">Pta02_16910</name>
</gene>
<evidence type="ECO:0000256" key="1">
    <source>
        <dbReference type="SAM" id="MobiDB-lite"/>
    </source>
</evidence>
<dbReference type="AlphaFoldDB" id="A0A8J3SSX6"/>
<comment type="caution">
    <text evidence="3">The sequence shown here is derived from an EMBL/GenBank/DDBJ whole genome shotgun (WGS) entry which is preliminary data.</text>
</comment>
<feature type="chain" id="PRO_5035292890" evidence="2">
    <location>
        <begin position="24"/>
        <end position="201"/>
    </location>
</feature>
<name>A0A8J3SSX6_9ACTN</name>
<feature type="compositionally biased region" description="Basic and acidic residues" evidence="1">
    <location>
        <begin position="81"/>
        <end position="104"/>
    </location>
</feature>
<feature type="region of interest" description="Disordered" evidence="1">
    <location>
        <begin position="30"/>
        <end position="105"/>
    </location>
</feature>
<evidence type="ECO:0000313" key="4">
    <source>
        <dbReference type="Proteomes" id="UP000634476"/>
    </source>
</evidence>
<keyword evidence="4" id="KW-1185">Reference proteome</keyword>
<protein>
    <submittedName>
        <fullName evidence="3">Uncharacterized protein</fullName>
    </submittedName>
</protein>
<dbReference type="EMBL" id="BOOK01000010">
    <property type="protein sequence ID" value="GIH99682.1"/>
    <property type="molecule type" value="Genomic_DNA"/>
</dbReference>
<sequence length="201" mass="20229">MFEASVGAAAVAVAALVGGSVFGADPVTGGTVAVGASPRQDGPAQGPAGPSGAAGGVPTASGDTASEVSGGDAPTGGAAGGDERREGQSARESKASGPSRHTDAKAVAYFQRNRSAKRIKDIRTVGGYLRIYTDMPESADNSEQALELCETGREYLVEELGVENPVIFVQAEFGENGNPILANVLGPDDSTCKVTHPEPGE</sequence>
<organism evidence="3 4">
    <name type="scientific">Planobispora takensis</name>
    <dbReference type="NCBI Taxonomy" id="1367882"/>
    <lineage>
        <taxon>Bacteria</taxon>
        <taxon>Bacillati</taxon>
        <taxon>Actinomycetota</taxon>
        <taxon>Actinomycetes</taxon>
        <taxon>Streptosporangiales</taxon>
        <taxon>Streptosporangiaceae</taxon>
        <taxon>Planobispora</taxon>
    </lineage>
</organism>
<feature type="signal peptide" evidence="2">
    <location>
        <begin position="1"/>
        <end position="23"/>
    </location>
</feature>
<dbReference type="Proteomes" id="UP000634476">
    <property type="component" value="Unassembled WGS sequence"/>
</dbReference>
<proteinExistence type="predicted"/>